<dbReference type="Gene3D" id="3.30.450.20">
    <property type="entry name" value="PAS domain"/>
    <property type="match status" value="1"/>
</dbReference>
<name>A0A934QIE4_9PROT</name>
<keyword evidence="2 5" id="KW-0716">Sensory transduction</keyword>
<dbReference type="RefSeq" id="WP_051431836.1">
    <property type="nucleotide sequence ID" value="NZ_NRRE01000023.1"/>
</dbReference>
<keyword evidence="8" id="KW-1185">Reference proteome</keyword>
<keyword evidence="3 5" id="KW-0157">Chromophore</keyword>
<dbReference type="InterPro" id="IPR012130">
    <property type="entry name" value="PYP"/>
</dbReference>
<dbReference type="Proteomes" id="UP000778970">
    <property type="component" value="Unassembled WGS sequence"/>
</dbReference>
<sequence length="125" mass="14366">MTAIDFGDPNLATRLDAMPQEQLDALPFGILKLDSAGRIVGYNRIESEIVEIDFARRINHNFFTEIAPCMDNPFFRGRFEEGIQEGGLALDFEFETDMDPRADHIRVRMLTSNTPNQYWVAIKRL</sequence>
<evidence type="ECO:0000256" key="1">
    <source>
        <dbReference type="ARBA" id="ARBA00022543"/>
    </source>
</evidence>
<organism evidence="7 8">
    <name type="scientific">Rhodovibrio salinarum</name>
    <dbReference type="NCBI Taxonomy" id="1087"/>
    <lineage>
        <taxon>Bacteria</taxon>
        <taxon>Pseudomonadati</taxon>
        <taxon>Pseudomonadota</taxon>
        <taxon>Alphaproteobacteria</taxon>
        <taxon>Rhodospirillales</taxon>
        <taxon>Rhodovibrionaceae</taxon>
        <taxon>Rhodovibrio</taxon>
    </lineage>
</organism>
<reference evidence="7" key="2">
    <citation type="journal article" date="2020" name="Microorganisms">
        <title>Osmotic Adaptation and Compatible Solute Biosynthesis of Phototrophic Bacteria as Revealed from Genome Analyses.</title>
        <authorList>
            <person name="Imhoff J.F."/>
            <person name="Rahn T."/>
            <person name="Kunzel S."/>
            <person name="Keller A."/>
            <person name="Neulinger S.C."/>
        </authorList>
    </citation>
    <scope>NUCLEOTIDE SEQUENCE</scope>
    <source>
        <strain evidence="7">DSM 9154</strain>
    </source>
</reference>
<evidence type="ECO:0000256" key="4">
    <source>
        <dbReference type="ARBA" id="ARBA00023170"/>
    </source>
</evidence>
<comment type="caution">
    <text evidence="7">The sequence shown here is derived from an EMBL/GenBank/DDBJ whole genome shotgun (WGS) entry which is preliminary data.</text>
</comment>
<dbReference type="InterPro" id="IPR035965">
    <property type="entry name" value="PAS-like_dom_sf"/>
</dbReference>
<evidence type="ECO:0000313" key="7">
    <source>
        <dbReference type="EMBL" id="MBK1697359.1"/>
    </source>
</evidence>
<evidence type="ECO:0000256" key="2">
    <source>
        <dbReference type="ARBA" id="ARBA00022606"/>
    </source>
</evidence>
<evidence type="ECO:0000256" key="6">
    <source>
        <dbReference type="PIRSR" id="PIRSR000087-50"/>
    </source>
</evidence>
<keyword evidence="4 5" id="KW-0675">Receptor</keyword>
<dbReference type="EMBL" id="NRRE01000023">
    <property type="protein sequence ID" value="MBK1697359.1"/>
    <property type="molecule type" value="Genomic_DNA"/>
</dbReference>
<comment type="PTM">
    <text evidence="6">The 4-hydroxycinnamic acid (p-coumaric acid) chromophore is covalently bound via a thioester linkage.</text>
</comment>
<evidence type="ECO:0000256" key="3">
    <source>
        <dbReference type="ARBA" id="ARBA00022991"/>
    </source>
</evidence>
<dbReference type="AlphaFoldDB" id="A0A934QIE4"/>
<gene>
    <name evidence="7" type="ORF">CKO21_08870</name>
</gene>
<dbReference type="GO" id="GO:0007602">
    <property type="term" value="P:phototransduction"/>
    <property type="evidence" value="ECO:0007669"/>
    <property type="project" value="UniProtKB-UniRule"/>
</dbReference>
<comment type="similarity">
    <text evidence="5">Belongs to the photoactive yellow protein family.</text>
</comment>
<dbReference type="GO" id="GO:0009881">
    <property type="term" value="F:photoreceptor activity"/>
    <property type="evidence" value="ECO:0007669"/>
    <property type="project" value="UniProtKB-UniRule"/>
</dbReference>
<dbReference type="GO" id="GO:0006355">
    <property type="term" value="P:regulation of DNA-templated transcription"/>
    <property type="evidence" value="ECO:0007669"/>
    <property type="project" value="UniProtKB-UniRule"/>
</dbReference>
<feature type="modified residue" description="S-(4-hydroxycinnamyl)cysteine" evidence="6">
    <location>
        <position position="69"/>
    </location>
</feature>
<dbReference type="PIRSF" id="PIRSF000087">
    <property type="entry name" value="PYP"/>
    <property type="match status" value="1"/>
</dbReference>
<evidence type="ECO:0000256" key="5">
    <source>
        <dbReference type="PIRNR" id="PIRNR000087"/>
    </source>
</evidence>
<dbReference type="SUPFAM" id="SSF55785">
    <property type="entry name" value="PYP-like sensor domain (PAS domain)"/>
    <property type="match status" value="1"/>
</dbReference>
<protein>
    <recommendedName>
        <fullName evidence="5">Photoactive yellow protein</fullName>
        <shortName evidence="5">PYP</shortName>
    </recommendedName>
</protein>
<accession>A0A934QIE4</accession>
<reference evidence="7" key="1">
    <citation type="submission" date="2017-08" db="EMBL/GenBank/DDBJ databases">
        <authorList>
            <person name="Imhoff J.F."/>
            <person name="Rahn T."/>
            <person name="Kuenzel S."/>
            <person name="Neulinger S.C."/>
        </authorList>
    </citation>
    <scope>NUCLEOTIDE SEQUENCE</scope>
    <source>
        <strain evidence="7">DSM 9154</strain>
    </source>
</reference>
<proteinExistence type="inferred from homology"/>
<keyword evidence="1 5" id="KW-0600">Photoreceptor protein</keyword>
<evidence type="ECO:0000313" key="8">
    <source>
        <dbReference type="Proteomes" id="UP000778970"/>
    </source>
</evidence>